<comment type="caution">
    <text evidence="3">The sequence shown here is derived from an EMBL/GenBank/DDBJ whole genome shotgun (WGS) entry which is preliminary data.</text>
</comment>
<proteinExistence type="predicted"/>
<dbReference type="InterPro" id="IPR050834">
    <property type="entry name" value="Glycosyltransf_2"/>
</dbReference>
<dbReference type="SUPFAM" id="SSF53448">
    <property type="entry name" value="Nucleotide-diphospho-sugar transferases"/>
    <property type="match status" value="1"/>
</dbReference>
<dbReference type="EMBL" id="RDSM01000003">
    <property type="protein sequence ID" value="RXH54597.1"/>
    <property type="molecule type" value="Genomic_DNA"/>
</dbReference>
<feature type="transmembrane region" description="Helical" evidence="1">
    <location>
        <begin position="320"/>
        <end position="338"/>
    </location>
</feature>
<dbReference type="OrthoDB" id="9801954at2"/>
<organism evidence="3 4">
    <name type="scientific">Granulicella sibirica</name>
    <dbReference type="NCBI Taxonomy" id="2479048"/>
    <lineage>
        <taxon>Bacteria</taxon>
        <taxon>Pseudomonadati</taxon>
        <taxon>Acidobacteriota</taxon>
        <taxon>Terriglobia</taxon>
        <taxon>Terriglobales</taxon>
        <taxon>Acidobacteriaceae</taxon>
        <taxon>Granulicella</taxon>
    </lineage>
</organism>
<dbReference type="Gene3D" id="3.90.550.10">
    <property type="entry name" value="Spore Coat Polysaccharide Biosynthesis Protein SpsA, Chain A"/>
    <property type="match status" value="1"/>
</dbReference>
<accession>A0A4Q0SV18</accession>
<evidence type="ECO:0000259" key="2">
    <source>
        <dbReference type="Pfam" id="PF00535"/>
    </source>
</evidence>
<gene>
    <name evidence="3" type="ORF">GRAN_3701</name>
</gene>
<name>A0A4Q0SV18_9BACT</name>
<dbReference type="InterPro" id="IPR029044">
    <property type="entry name" value="Nucleotide-diphossugar_trans"/>
</dbReference>
<keyword evidence="1" id="KW-0472">Membrane</keyword>
<dbReference type="InterPro" id="IPR001173">
    <property type="entry name" value="Glyco_trans_2-like"/>
</dbReference>
<sequence length="347" mass="39258">MANDLVSIVVPTYNRAYCIRKTLDSVVAQTHTNWEVLLVDDGSTDNTCALIAEAYGAEPRIRYIHQANAGVSHARNTGIRAAQGDCIAFLDSDDVWKPWKLKAQIACLERFPEIGMVWTNMEAVDPEGHLFDPRHLAAMYSAYSFFEMDTLFEKSMPVGEVTQGVPDPTARLYRGDIYTSMIMGNLVHTSTVLLRRERMEKVKTFDETLKLSGEDYDFHLRTCKWGPVALMDISSIEYQKGRADHLSNHSGAIATNFLITIERAIEDDTKARRFPPARVKQVLAEAHGWVAEERFKVQDRPAVRSHAIQSLRRRPKQPRLMILLLSTLIPALAMNTILRGYHKAKTV</sequence>
<protein>
    <submittedName>
        <fullName evidence="3">Beta-1,3-glucosyltransferase</fullName>
    </submittedName>
</protein>
<feature type="domain" description="Glycosyltransferase 2-like" evidence="2">
    <location>
        <begin position="7"/>
        <end position="132"/>
    </location>
</feature>
<dbReference type="Proteomes" id="UP000289437">
    <property type="component" value="Unassembled WGS sequence"/>
</dbReference>
<evidence type="ECO:0000256" key="1">
    <source>
        <dbReference type="SAM" id="Phobius"/>
    </source>
</evidence>
<evidence type="ECO:0000313" key="4">
    <source>
        <dbReference type="Proteomes" id="UP000289437"/>
    </source>
</evidence>
<keyword evidence="1" id="KW-1133">Transmembrane helix</keyword>
<keyword evidence="4" id="KW-1185">Reference proteome</keyword>
<dbReference type="PANTHER" id="PTHR43685">
    <property type="entry name" value="GLYCOSYLTRANSFERASE"/>
    <property type="match status" value="1"/>
</dbReference>
<evidence type="ECO:0000313" key="3">
    <source>
        <dbReference type="EMBL" id="RXH54597.1"/>
    </source>
</evidence>
<dbReference type="GO" id="GO:0016740">
    <property type="term" value="F:transferase activity"/>
    <property type="evidence" value="ECO:0007669"/>
    <property type="project" value="UniProtKB-KW"/>
</dbReference>
<reference evidence="4" key="2">
    <citation type="submission" date="2019-02" db="EMBL/GenBank/DDBJ databases">
        <title>Granulicella sibirica sp. nov., a psychrotolerant acidobacterium isolated from an organic soil layer in forested tundra, West Siberia.</title>
        <authorList>
            <person name="Oshkin I.Y."/>
            <person name="Kulichevskaya I.S."/>
            <person name="Rijpstra W.I.C."/>
            <person name="Sinninghe Damste J.S."/>
            <person name="Rakitin A.L."/>
            <person name="Ravin N.V."/>
            <person name="Dedysh S.N."/>
        </authorList>
    </citation>
    <scope>NUCLEOTIDE SEQUENCE [LARGE SCALE GENOMIC DNA]</scope>
    <source>
        <strain evidence="4">AF10</strain>
    </source>
</reference>
<reference evidence="3 4" key="1">
    <citation type="submission" date="2018-11" db="EMBL/GenBank/DDBJ databases">
        <authorList>
            <person name="Mardanov A.V."/>
            <person name="Ravin N.V."/>
            <person name="Dedysh S.N."/>
        </authorList>
    </citation>
    <scope>NUCLEOTIDE SEQUENCE [LARGE SCALE GENOMIC DNA]</scope>
    <source>
        <strain evidence="3 4">AF10</strain>
    </source>
</reference>
<keyword evidence="3" id="KW-0808">Transferase</keyword>
<dbReference type="RefSeq" id="WP_128914361.1">
    <property type="nucleotide sequence ID" value="NZ_RDSM01000003.1"/>
</dbReference>
<dbReference type="CDD" id="cd00761">
    <property type="entry name" value="Glyco_tranf_GTA_type"/>
    <property type="match status" value="1"/>
</dbReference>
<dbReference type="PANTHER" id="PTHR43685:SF2">
    <property type="entry name" value="GLYCOSYLTRANSFERASE 2-LIKE DOMAIN-CONTAINING PROTEIN"/>
    <property type="match status" value="1"/>
</dbReference>
<keyword evidence="1" id="KW-0812">Transmembrane</keyword>
<dbReference type="Pfam" id="PF00535">
    <property type="entry name" value="Glycos_transf_2"/>
    <property type="match status" value="1"/>
</dbReference>
<dbReference type="AlphaFoldDB" id="A0A4Q0SV18"/>